<evidence type="ECO:0000313" key="3">
    <source>
        <dbReference type="Proteomes" id="UP001050691"/>
    </source>
</evidence>
<name>A0AAV5A0K4_9AGAM</name>
<evidence type="ECO:0000313" key="2">
    <source>
        <dbReference type="EMBL" id="GJJ08129.1"/>
    </source>
</evidence>
<accession>A0AAV5A0K4</accession>
<keyword evidence="3" id="KW-1185">Reference proteome</keyword>
<feature type="compositionally biased region" description="Basic and acidic residues" evidence="1">
    <location>
        <begin position="121"/>
        <end position="130"/>
    </location>
</feature>
<feature type="compositionally biased region" description="Basic and acidic residues" evidence="1">
    <location>
        <begin position="87"/>
        <end position="97"/>
    </location>
</feature>
<organism evidence="2 3">
    <name type="scientific">Clathrus columnatus</name>
    <dbReference type="NCBI Taxonomy" id="1419009"/>
    <lineage>
        <taxon>Eukaryota</taxon>
        <taxon>Fungi</taxon>
        <taxon>Dikarya</taxon>
        <taxon>Basidiomycota</taxon>
        <taxon>Agaricomycotina</taxon>
        <taxon>Agaricomycetes</taxon>
        <taxon>Phallomycetidae</taxon>
        <taxon>Phallales</taxon>
        <taxon>Clathraceae</taxon>
        <taxon>Clathrus</taxon>
    </lineage>
</organism>
<sequence length="148" mass="16550">MVKTFRSISSPLPGIFSIKGCPSIHICNLRNCTARKRFKFKLKHYMFKSMHLDQAVMYNGDPENPEILNDSPIDDFPLNHLPLNGSDLDHLDHHHTSDSPLPSPSSAPTPTSALESPLIRGENHDPEDHQPGPGLFRKLAQDGAIYFL</sequence>
<reference evidence="2" key="1">
    <citation type="submission" date="2021-10" db="EMBL/GenBank/DDBJ databases">
        <title>De novo Genome Assembly of Clathrus columnatus (Basidiomycota, Fungi) Using Illumina and Nanopore Sequence Data.</title>
        <authorList>
            <person name="Ogiso-Tanaka E."/>
            <person name="Itagaki H."/>
            <person name="Hosoya T."/>
            <person name="Hosaka K."/>
        </authorList>
    </citation>
    <scope>NUCLEOTIDE SEQUENCE</scope>
    <source>
        <strain evidence="2">MO-923</strain>
    </source>
</reference>
<dbReference type="AlphaFoldDB" id="A0AAV5A0K4"/>
<protein>
    <submittedName>
        <fullName evidence="2">Uncharacterized protein</fullName>
    </submittedName>
</protein>
<feature type="region of interest" description="Disordered" evidence="1">
    <location>
        <begin position="87"/>
        <end position="135"/>
    </location>
</feature>
<feature type="compositionally biased region" description="Low complexity" evidence="1">
    <location>
        <begin position="108"/>
        <end position="117"/>
    </location>
</feature>
<dbReference type="Proteomes" id="UP001050691">
    <property type="component" value="Unassembled WGS sequence"/>
</dbReference>
<gene>
    <name evidence="2" type="ORF">Clacol_002337</name>
</gene>
<dbReference type="EMBL" id="BPWL01000003">
    <property type="protein sequence ID" value="GJJ08129.1"/>
    <property type="molecule type" value="Genomic_DNA"/>
</dbReference>
<comment type="caution">
    <text evidence="2">The sequence shown here is derived from an EMBL/GenBank/DDBJ whole genome shotgun (WGS) entry which is preliminary data.</text>
</comment>
<evidence type="ECO:0000256" key="1">
    <source>
        <dbReference type="SAM" id="MobiDB-lite"/>
    </source>
</evidence>
<proteinExistence type="predicted"/>